<dbReference type="PANTHER" id="PTHR10281:SF72">
    <property type="entry name" value="NEUDESIN"/>
    <property type="match status" value="1"/>
</dbReference>
<proteinExistence type="inferred from homology"/>
<dbReference type="Proteomes" id="UP000694844">
    <property type="component" value="Chromosome 4"/>
</dbReference>
<organism evidence="9 10">
    <name type="scientific">Crassostrea virginica</name>
    <name type="common">Eastern oyster</name>
    <dbReference type="NCBI Taxonomy" id="6565"/>
    <lineage>
        <taxon>Eukaryota</taxon>
        <taxon>Metazoa</taxon>
        <taxon>Spiralia</taxon>
        <taxon>Lophotrochozoa</taxon>
        <taxon>Mollusca</taxon>
        <taxon>Bivalvia</taxon>
        <taxon>Autobranchia</taxon>
        <taxon>Pteriomorphia</taxon>
        <taxon>Ostreida</taxon>
        <taxon>Ostreoidea</taxon>
        <taxon>Ostreidae</taxon>
        <taxon>Crassostrea</taxon>
    </lineage>
</organism>
<reference evidence="10" key="1">
    <citation type="submission" date="2025-08" db="UniProtKB">
        <authorList>
            <consortium name="RefSeq"/>
        </authorList>
    </citation>
    <scope>IDENTIFICATION</scope>
    <source>
        <tissue evidence="10">Whole sample</tissue>
    </source>
</reference>
<accession>A0A8B8DNE2</accession>
<feature type="chain" id="PRO_5033999140" evidence="7">
    <location>
        <begin position="27"/>
        <end position="162"/>
    </location>
</feature>
<keyword evidence="2" id="KW-0349">Heme</keyword>
<evidence type="ECO:0000256" key="3">
    <source>
        <dbReference type="ARBA" id="ARBA00022723"/>
    </source>
</evidence>
<dbReference type="GO" id="GO:0005783">
    <property type="term" value="C:endoplasmic reticulum"/>
    <property type="evidence" value="ECO:0007669"/>
    <property type="project" value="UniProtKB-SubCell"/>
</dbReference>
<dbReference type="RefSeq" id="XP_022329263.1">
    <property type="nucleotide sequence ID" value="XM_022473555.1"/>
</dbReference>
<dbReference type="Gene3D" id="3.10.120.10">
    <property type="entry name" value="Cytochrome b5-like heme/steroid binding domain"/>
    <property type="match status" value="1"/>
</dbReference>
<dbReference type="GO" id="GO:0046872">
    <property type="term" value="F:metal ion binding"/>
    <property type="evidence" value="ECO:0007669"/>
    <property type="project" value="UniProtKB-KW"/>
</dbReference>
<dbReference type="InterPro" id="IPR001199">
    <property type="entry name" value="Cyt_B5-like_heme/steroid-bd"/>
</dbReference>
<protein>
    <submittedName>
        <fullName evidence="10">Neudesin-like</fullName>
    </submittedName>
</protein>
<dbReference type="KEGG" id="cvn:111128101"/>
<dbReference type="InterPro" id="IPR050577">
    <property type="entry name" value="MAPR/NEUFC/NENF-like"/>
</dbReference>
<keyword evidence="7" id="KW-0732">Signal</keyword>
<name>A0A8B8DNE2_CRAVI</name>
<keyword evidence="9" id="KW-1185">Reference proteome</keyword>
<dbReference type="AlphaFoldDB" id="A0A8B8DNE2"/>
<dbReference type="Pfam" id="PF00173">
    <property type="entry name" value="Cyt-b5"/>
    <property type="match status" value="1"/>
</dbReference>
<comment type="similarity">
    <text evidence="6">Belongs to the cytochrome b5 family. MAPR subfamily.</text>
</comment>
<evidence type="ECO:0000256" key="2">
    <source>
        <dbReference type="ARBA" id="ARBA00022617"/>
    </source>
</evidence>
<dbReference type="GeneID" id="111128101"/>
<feature type="signal peptide" evidence="7">
    <location>
        <begin position="1"/>
        <end position="26"/>
    </location>
</feature>
<comment type="subcellular location">
    <subcellularLocation>
        <location evidence="1">Endoplasmic reticulum</location>
    </subcellularLocation>
</comment>
<sequence length="162" mass="18501">MEDTGKIMKWAELFFLFLSLFLLISAKYQMSEIEIRPDPSGEPAKIFTDEEISKYDGSDSSKPLLMAVRGVVFDVSEGKDFYGKGAGYSILSAKDASYAIAKWSLEKKDMHHDLSSLSDHELEGLDKVFLETYMKKYPVVGYMEYLIEEHGKKVEERFQGEL</sequence>
<evidence type="ECO:0000313" key="9">
    <source>
        <dbReference type="Proteomes" id="UP000694844"/>
    </source>
</evidence>
<dbReference type="OrthoDB" id="547796at2759"/>
<feature type="domain" description="Cytochrome b5 heme-binding" evidence="8">
    <location>
        <begin position="47"/>
        <end position="144"/>
    </location>
</feature>
<evidence type="ECO:0000256" key="5">
    <source>
        <dbReference type="ARBA" id="ARBA00023004"/>
    </source>
</evidence>
<keyword evidence="5" id="KW-0408">Iron</keyword>
<keyword evidence="3" id="KW-0479">Metal-binding</keyword>
<dbReference type="PANTHER" id="PTHR10281">
    <property type="entry name" value="MEMBRANE-ASSOCIATED PROGESTERONE RECEPTOR COMPONENT-RELATED"/>
    <property type="match status" value="1"/>
</dbReference>
<evidence type="ECO:0000313" key="10">
    <source>
        <dbReference type="RefSeq" id="XP_022329263.1"/>
    </source>
</evidence>
<keyword evidence="4" id="KW-0256">Endoplasmic reticulum</keyword>
<evidence type="ECO:0000256" key="4">
    <source>
        <dbReference type="ARBA" id="ARBA00022824"/>
    </source>
</evidence>
<evidence type="ECO:0000259" key="8">
    <source>
        <dbReference type="SMART" id="SM01117"/>
    </source>
</evidence>
<evidence type="ECO:0000256" key="7">
    <source>
        <dbReference type="SAM" id="SignalP"/>
    </source>
</evidence>
<dbReference type="SUPFAM" id="SSF55856">
    <property type="entry name" value="Cytochrome b5-like heme/steroid binding domain"/>
    <property type="match status" value="1"/>
</dbReference>
<dbReference type="SMART" id="SM01117">
    <property type="entry name" value="Cyt-b5"/>
    <property type="match status" value="1"/>
</dbReference>
<evidence type="ECO:0000256" key="1">
    <source>
        <dbReference type="ARBA" id="ARBA00004240"/>
    </source>
</evidence>
<dbReference type="InterPro" id="IPR036400">
    <property type="entry name" value="Cyt_B5-like_heme/steroid_sf"/>
</dbReference>
<gene>
    <name evidence="10" type="primary">LOC111128101</name>
</gene>
<evidence type="ECO:0000256" key="6">
    <source>
        <dbReference type="ARBA" id="ARBA00038357"/>
    </source>
</evidence>
<dbReference type="GO" id="GO:0016020">
    <property type="term" value="C:membrane"/>
    <property type="evidence" value="ECO:0007669"/>
    <property type="project" value="TreeGrafter"/>
</dbReference>